<feature type="domain" description="HTH cro/C1-type" evidence="1">
    <location>
        <begin position="51"/>
        <end position="98"/>
    </location>
</feature>
<dbReference type="CDD" id="cd00093">
    <property type="entry name" value="HTH_XRE"/>
    <property type="match status" value="1"/>
</dbReference>
<reference evidence="2" key="1">
    <citation type="submission" date="2021-01" db="EMBL/GenBank/DDBJ databases">
        <title>Whole genome shotgun sequence of Planosporangium mesophilum NBRC 109066.</title>
        <authorList>
            <person name="Komaki H."/>
            <person name="Tamura T."/>
        </authorList>
    </citation>
    <scope>NUCLEOTIDE SEQUENCE</scope>
    <source>
        <strain evidence="2">NBRC 109066</strain>
    </source>
</reference>
<dbReference type="PANTHER" id="PTHR35010:SF2">
    <property type="entry name" value="BLL4672 PROTEIN"/>
    <property type="match status" value="1"/>
</dbReference>
<comment type="caution">
    <text evidence="2">The sequence shown here is derived from an EMBL/GenBank/DDBJ whole genome shotgun (WGS) entry which is preliminary data.</text>
</comment>
<dbReference type="SUPFAM" id="SSF47413">
    <property type="entry name" value="lambda repressor-like DNA-binding domains"/>
    <property type="match status" value="1"/>
</dbReference>
<keyword evidence="3" id="KW-1185">Reference proteome</keyword>
<dbReference type="GO" id="GO:0003677">
    <property type="term" value="F:DNA binding"/>
    <property type="evidence" value="ECO:0007669"/>
    <property type="project" value="InterPro"/>
</dbReference>
<dbReference type="Pfam" id="PF13560">
    <property type="entry name" value="HTH_31"/>
    <property type="match status" value="1"/>
</dbReference>
<dbReference type="Gene3D" id="1.10.260.40">
    <property type="entry name" value="lambda repressor-like DNA-binding domains"/>
    <property type="match status" value="1"/>
</dbReference>
<proteinExistence type="predicted"/>
<sequence>MMEGSVHKLGMVTSNDDLRSEIREFLASRRARITPEQAGLPVYGGNRRVPGLRRAEVAMIAGVSPDYYVRLERGNLNGVSDSVLEALARALQLDEAERAHLFDLARAANTTPRTRRRPAAQRVRPGVQQLLDAMTDAPAFVRNGRLDVLAANRLGYALYSPVFDDRARPANLARFRFLDPRAIEFYPEWDESANSAVALLRTEAGRDPYDKALTDLVGELSTRSEDFRTRWAAHNVRLHQTGLKRFHHPVVGELSLNFEAMPLPADPGLTMTAYSAEPGSASQDALRLLASWAATQEETPAEPTRNDA</sequence>
<dbReference type="AlphaFoldDB" id="A0A8J3X0P5"/>
<dbReference type="PROSITE" id="PS50943">
    <property type="entry name" value="HTH_CROC1"/>
    <property type="match status" value="1"/>
</dbReference>
<dbReference type="Gene3D" id="3.30.450.180">
    <property type="match status" value="1"/>
</dbReference>
<evidence type="ECO:0000313" key="3">
    <source>
        <dbReference type="Proteomes" id="UP000599074"/>
    </source>
</evidence>
<accession>A0A8J3X0P5</accession>
<dbReference type="InterPro" id="IPR010982">
    <property type="entry name" value="Lambda_DNA-bd_dom_sf"/>
</dbReference>
<name>A0A8J3X0P5_9ACTN</name>
<dbReference type="InterPro" id="IPR041413">
    <property type="entry name" value="MLTR_LBD"/>
</dbReference>
<dbReference type="InterPro" id="IPR001387">
    <property type="entry name" value="Cro/C1-type_HTH"/>
</dbReference>
<organism evidence="2 3">
    <name type="scientific">Planosporangium mesophilum</name>
    <dbReference type="NCBI Taxonomy" id="689768"/>
    <lineage>
        <taxon>Bacteria</taxon>
        <taxon>Bacillati</taxon>
        <taxon>Actinomycetota</taxon>
        <taxon>Actinomycetes</taxon>
        <taxon>Micromonosporales</taxon>
        <taxon>Micromonosporaceae</taxon>
        <taxon>Planosporangium</taxon>
    </lineage>
</organism>
<evidence type="ECO:0000313" key="2">
    <source>
        <dbReference type="EMBL" id="GII23600.1"/>
    </source>
</evidence>
<dbReference type="SMART" id="SM00530">
    <property type="entry name" value="HTH_XRE"/>
    <property type="match status" value="1"/>
</dbReference>
<evidence type="ECO:0000259" key="1">
    <source>
        <dbReference type="PROSITE" id="PS50943"/>
    </source>
</evidence>
<dbReference type="Pfam" id="PF17765">
    <property type="entry name" value="MLTR_LBD"/>
    <property type="match status" value="1"/>
</dbReference>
<dbReference type="Proteomes" id="UP000599074">
    <property type="component" value="Unassembled WGS sequence"/>
</dbReference>
<protein>
    <submittedName>
        <fullName evidence="2">Transcriptional regulator</fullName>
    </submittedName>
</protein>
<dbReference type="PANTHER" id="PTHR35010">
    <property type="entry name" value="BLL4672 PROTEIN-RELATED"/>
    <property type="match status" value="1"/>
</dbReference>
<gene>
    <name evidence="2" type="ORF">Pme01_31970</name>
</gene>
<dbReference type="EMBL" id="BOON01000030">
    <property type="protein sequence ID" value="GII23600.1"/>
    <property type="molecule type" value="Genomic_DNA"/>
</dbReference>